<dbReference type="PANTHER" id="PTHR43112:SF21">
    <property type="entry name" value="FERREDOXIN"/>
    <property type="match status" value="1"/>
</dbReference>
<evidence type="ECO:0000256" key="7">
    <source>
        <dbReference type="ARBA" id="ARBA00023014"/>
    </source>
</evidence>
<keyword evidence="3" id="KW-0001">2Fe-2S</keyword>
<dbReference type="InterPro" id="IPR012675">
    <property type="entry name" value="Beta-grasp_dom_sf"/>
</dbReference>
<dbReference type="InterPro" id="IPR036010">
    <property type="entry name" value="2Fe-2S_ferredoxin-like_sf"/>
</dbReference>
<comment type="cofactor">
    <cofactor evidence="8">
        <name>[2Fe-2S] cluster</name>
        <dbReference type="ChEBI" id="CHEBI:190135"/>
    </cofactor>
</comment>
<evidence type="ECO:0000259" key="9">
    <source>
        <dbReference type="PROSITE" id="PS51085"/>
    </source>
</evidence>
<keyword evidence="5" id="KW-0249">Electron transport</keyword>
<evidence type="ECO:0000256" key="6">
    <source>
        <dbReference type="ARBA" id="ARBA00023004"/>
    </source>
</evidence>
<dbReference type="Gene3D" id="3.10.20.30">
    <property type="match status" value="1"/>
</dbReference>
<dbReference type="SUPFAM" id="SSF54292">
    <property type="entry name" value="2Fe-2S ferredoxin-like"/>
    <property type="match status" value="1"/>
</dbReference>
<reference evidence="10" key="1">
    <citation type="submission" date="2021-01" db="EMBL/GenBank/DDBJ databases">
        <authorList>
            <person name="Corre E."/>
            <person name="Pelletier E."/>
            <person name="Niang G."/>
            <person name="Scheremetjew M."/>
            <person name="Finn R."/>
            <person name="Kale V."/>
            <person name="Holt S."/>
            <person name="Cochrane G."/>
            <person name="Meng A."/>
            <person name="Brown T."/>
            <person name="Cohen L."/>
        </authorList>
    </citation>
    <scope>NUCLEOTIDE SEQUENCE</scope>
    <source>
        <strain evidence="10">CCMP494</strain>
    </source>
</reference>
<gene>
    <name evidence="10" type="ORF">MSP1404_LOCUS7955</name>
</gene>
<proteinExistence type="inferred from homology"/>
<dbReference type="GO" id="GO:0051537">
    <property type="term" value="F:2 iron, 2 sulfur cluster binding"/>
    <property type="evidence" value="ECO:0007669"/>
    <property type="project" value="UniProtKB-KW"/>
</dbReference>
<comment type="similarity">
    <text evidence="1">Belongs to the 2Fe2S plant-type ferredoxin family.</text>
</comment>
<evidence type="ECO:0000256" key="5">
    <source>
        <dbReference type="ARBA" id="ARBA00022982"/>
    </source>
</evidence>
<evidence type="ECO:0000256" key="2">
    <source>
        <dbReference type="ARBA" id="ARBA00022448"/>
    </source>
</evidence>
<sequence length="190" mass="20011">MALLASSFAGAAVRALSTRSTTSVDRSKGLVCRAQDKMARTTIDLDKRKIGPGTGKPVKVTFLGANGQNVVVDCPEDQYILDAGIDAGLELPFTCRGGICGACVAKCTKGSVDHRDIADLEFTLSEEEQEEGMALLCMCYPVEASEGEGIEIETQSDWGYSLGVAEWKGATGEIGGRSPTPLMDGDLKGL</sequence>
<accession>A0A7S0KU92</accession>
<evidence type="ECO:0000256" key="8">
    <source>
        <dbReference type="ARBA" id="ARBA00034078"/>
    </source>
</evidence>
<dbReference type="AlphaFoldDB" id="A0A7S0KU92"/>
<dbReference type="GO" id="GO:0046872">
    <property type="term" value="F:metal ion binding"/>
    <property type="evidence" value="ECO:0007669"/>
    <property type="project" value="UniProtKB-KW"/>
</dbReference>
<evidence type="ECO:0000256" key="3">
    <source>
        <dbReference type="ARBA" id="ARBA00022714"/>
    </source>
</evidence>
<evidence type="ECO:0000313" key="10">
    <source>
        <dbReference type="EMBL" id="CAD8590551.1"/>
    </source>
</evidence>
<dbReference type="InterPro" id="IPR006058">
    <property type="entry name" value="2Fe2S_fd_BS"/>
</dbReference>
<dbReference type="PANTHER" id="PTHR43112">
    <property type="entry name" value="FERREDOXIN"/>
    <property type="match status" value="1"/>
</dbReference>
<dbReference type="InterPro" id="IPR001041">
    <property type="entry name" value="2Fe-2S_ferredoxin-type"/>
</dbReference>
<dbReference type="EMBL" id="HBEV01010354">
    <property type="protein sequence ID" value="CAD8590551.1"/>
    <property type="molecule type" value="Transcribed_RNA"/>
</dbReference>
<keyword evidence="7" id="KW-0411">Iron-sulfur</keyword>
<keyword evidence="6" id="KW-0408">Iron</keyword>
<keyword evidence="2" id="KW-0813">Transport</keyword>
<protein>
    <recommendedName>
        <fullName evidence="9">2Fe-2S ferredoxin-type domain-containing protein</fullName>
    </recommendedName>
</protein>
<dbReference type="PROSITE" id="PS51085">
    <property type="entry name" value="2FE2S_FER_2"/>
    <property type="match status" value="1"/>
</dbReference>
<organism evidence="10">
    <name type="scientific">Micromonas pusilla</name>
    <name type="common">Picoplanktonic green alga</name>
    <name type="synonym">Chromulina pusilla</name>
    <dbReference type="NCBI Taxonomy" id="38833"/>
    <lineage>
        <taxon>Eukaryota</taxon>
        <taxon>Viridiplantae</taxon>
        <taxon>Chlorophyta</taxon>
        <taxon>Mamiellophyceae</taxon>
        <taxon>Mamiellales</taxon>
        <taxon>Mamiellaceae</taxon>
        <taxon>Micromonas</taxon>
    </lineage>
</organism>
<dbReference type="CDD" id="cd00207">
    <property type="entry name" value="fer2"/>
    <property type="match status" value="1"/>
</dbReference>
<evidence type="ECO:0000256" key="4">
    <source>
        <dbReference type="ARBA" id="ARBA00022723"/>
    </source>
</evidence>
<feature type="domain" description="2Fe-2S ferredoxin-type" evidence="9">
    <location>
        <begin position="58"/>
        <end position="158"/>
    </location>
</feature>
<evidence type="ECO:0000256" key="1">
    <source>
        <dbReference type="ARBA" id="ARBA00007874"/>
    </source>
</evidence>
<name>A0A7S0KU92_MICPS</name>
<dbReference type="PROSITE" id="PS00197">
    <property type="entry name" value="2FE2S_FER_1"/>
    <property type="match status" value="1"/>
</dbReference>
<dbReference type="Pfam" id="PF00111">
    <property type="entry name" value="Fer2"/>
    <property type="match status" value="1"/>
</dbReference>
<keyword evidence="4" id="KW-0479">Metal-binding</keyword>